<dbReference type="AlphaFoldDB" id="A0A1A9UZ97"/>
<accession>A0A1A9UZ97</accession>
<dbReference type="EnsemblMetazoa" id="GAUT020589-RA">
    <property type="protein sequence ID" value="GAUT020589-PA"/>
    <property type="gene ID" value="GAUT020589"/>
</dbReference>
<evidence type="ECO:0000313" key="1">
    <source>
        <dbReference type="EnsemblMetazoa" id="GAUT020589-PA"/>
    </source>
</evidence>
<reference evidence="1" key="1">
    <citation type="submission" date="2020-05" db="UniProtKB">
        <authorList>
            <consortium name="EnsemblMetazoa"/>
        </authorList>
    </citation>
    <scope>IDENTIFICATION</scope>
    <source>
        <strain evidence="1">TTRI</strain>
    </source>
</reference>
<evidence type="ECO:0000313" key="2">
    <source>
        <dbReference type="Proteomes" id="UP000078200"/>
    </source>
</evidence>
<keyword evidence="2" id="KW-1185">Reference proteome</keyword>
<dbReference type="Proteomes" id="UP000078200">
    <property type="component" value="Unassembled WGS sequence"/>
</dbReference>
<protein>
    <submittedName>
        <fullName evidence="1">Uncharacterized protein</fullName>
    </submittedName>
</protein>
<dbReference type="VEuPathDB" id="VectorBase:GAUT020589"/>
<sequence length="135" mass="15628">MIKGFMPNIIALDLEHPVAIRFIAFLTKNIDLCHPSHTCKKERRLSALDTCLSSKQQNSLLKFMALTSVHLQQKRNGVKYKMTATVEIPFSKISFTASLKNKIHFLRLLSFHNHFVHFPIPHKAEYISAKTRTYF</sequence>
<name>A0A1A9UZ97_GLOAU</name>
<proteinExistence type="predicted"/>
<organism evidence="1 2">
    <name type="scientific">Glossina austeni</name>
    <name type="common">Savannah tsetse fly</name>
    <dbReference type="NCBI Taxonomy" id="7395"/>
    <lineage>
        <taxon>Eukaryota</taxon>
        <taxon>Metazoa</taxon>
        <taxon>Ecdysozoa</taxon>
        <taxon>Arthropoda</taxon>
        <taxon>Hexapoda</taxon>
        <taxon>Insecta</taxon>
        <taxon>Pterygota</taxon>
        <taxon>Neoptera</taxon>
        <taxon>Endopterygota</taxon>
        <taxon>Diptera</taxon>
        <taxon>Brachycera</taxon>
        <taxon>Muscomorpha</taxon>
        <taxon>Hippoboscoidea</taxon>
        <taxon>Glossinidae</taxon>
        <taxon>Glossina</taxon>
    </lineage>
</organism>